<dbReference type="AlphaFoldDB" id="Q0QK81"/>
<dbReference type="NCBIfam" id="NF045586">
    <property type="entry name" value="Npun_F0494_fam"/>
    <property type="match status" value="1"/>
</dbReference>
<dbReference type="InterPro" id="IPR054651">
    <property type="entry name" value="Npun_F0494-like"/>
</dbReference>
<evidence type="ECO:0008006" key="2">
    <source>
        <dbReference type="Google" id="ProtNLM"/>
    </source>
</evidence>
<evidence type="ECO:0000313" key="1">
    <source>
        <dbReference type="EMBL" id="ABD96446.1"/>
    </source>
</evidence>
<protein>
    <recommendedName>
        <fullName evidence="2">Winged helix-turn-helix DNA-binding domain-containing protein</fullName>
    </recommendedName>
</protein>
<reference evidence="1" key="1">
    <citation type="journal article" date="2006" name="Mar. Ecol. Prog. Ser.">
        <title>Gene diversity and organization in rbcL-containing genome fragments from uncultivated Synechococcus in the Gulf of Mexico.</title>
        <authorList>
            <person name="John D.E."/>
            <person name="Wawrik B."/>
            <person name="Tabita F.R."/>
            <person name="Paul J.H."/>
        </authorList>
    </citation>
    <scope>NUCLEOTIDE SEQUENCE</scope>
</reference>
<sequence>MGDSVIEHPTELLDQRSKARALRSMRCLPFSEGMYRELQQWGLDADTIWQERPRFSRGPVWPRDGEQLEDDLRWLITVGVLRREVDGQGLTSRFRLTPLGRDLLDGNPADLQQPAGWSDRLRQALRRRWPF</sequence>
<proteinExistence type="predicted"/>
<accession>Q0QK81</accession>
<dbReference type="EMBL" id="DQ325543">
    <property type="protein sequence ID" value="ABD96446.1"/>
    <property type="molecule type" value="Genomic_DNA"/>
</dbReference>
<name>Q0QK81_9SYNE</name>
<organism evidence="1">
    <name type="scientific">uncultured marine type-A Synechococcus GOM 5D20</name>
    <dbReference type="NCBI Taxonomy" id="364154"/>
    <lineage>
        <taxon>Bacteria</taxon>
        <taxon>Bacillati</taxon>
        <taxon>Cyanobacteriota</taxon>
        <taxon>Cyanophyceae</taxon>
        <taxon>Synechococcales</taxon>
        <taxon>Synechococcaceae</taxon>
        <taxon>Synechococcus</taxon>
        <taxon>environmental samples</taxon>
    </lineage>
</organism>